<keyword evidence="7" id="KW-0378">Hydrolase</keyword>
<name>A0A4R4KDY4_9BACT</name>
<dbReference type="InterPro" id="IPR029149">
    <property type="entry name" value="Creatin/AminoP/Spt16_N"/>
</dbReference>
<evidence type="ECO:0000256" key="5">
    <source>
        <dbReference type="ARBA" id="ARBA00022670"/>
    </source>
</evidence>
<sequence length="429" mass="49521">MRYLPLDSKLFIENRRRLATLMQPGSLAIVHANDLMPTNADGTMGFRQNSDLFYLSGVDQEETVLLIFPDHPDPKFREILFVRETNEHIAVWEGEKLTKEQARQLTGIQTIYWTHQWETIMRGVIFEAKLVYLNTNEHTRNESPVQTREFRYIQEFRQKYPLHSLARLAPLMHSVRAIKQPQEIELLQTACDITKLGFERLLSFTKPGVMEYELEAELIHEFIRNRSRGFAYTPIIASGANACVLHYIQNNQPCRDGDVLLLDVAAEYANYGADLTRSIPVNGRFTARQRDVYDAVLRVFKFAKSLLVPGNIWDEYHAEIGTFMESELVDLGLLSRQDIANQDPEWPAYKKYFPHGTSHFLGLDVHDVGNKYRRFEPGMVFTCEPGIYIREEGLGIRLENDILITAEGNRDLMAHIPIEAEEIEELMNA</sequence>
<dbReference type="AlphaFoldDB" id="A0A4R4KDY4"/>
<dbReference type="PANTHER" id="PTHR43226">
    <property type="entry name" value="XAA-PRO AMINOPEPTIDASE 3"/>
    <property type="match status" value="1"/>
</dbReference>
<evidence type="ECO:0000256" key="10">
    <source>
        <dbReference type="RuleBase" id="RU000590"/>
    </source>
</evidence>
<dbReference type="EC" id="3.4.11.9" evidence="4"/>
<accession>A0A4R4KDY4</accession>
<dbReference type="Pfam" id="PF05195">
    <property type="entry name" value="AMP_N"/>
    <property type="match status" value="1"/>
</dbReference>
<keyword evidence="9" id="KW-0464">Manganese</keyword>
<dbReference type="PROSITE" id="PS00491">
    <property type="entry name" value="PROLINE_PEPTIDASE"/>
    <property type="match status" value="1"/>
</dbReference>
<evidence type="ECO:0000313" key="13">
    <source>
        <dbReference type="Proteomes" id="UP000295706"/>
    </source>
</evidence>
<organism evidence="12 13">
    <name type="scientific">Arundinibacter roseus</name>
    <dbReference type="NCBI Taxonomy" id="2070510"/>
    <lineage>
        <taxon>Bacteria</taxon>
        <taxon>Pseudomonadati</taxon>
        <taxon>Bacteroidota</taxon>
        <taxon>Cytophagia</taxon>
        <taxon>Cytophagales</taxon>
        <taxon>Spirosomataceae</taxon>
        <taxon>Arundinibacter</taxon>
    </lineage>
</organism>
<dbReference type="InterPro" id="IPR052433">
    <property type="entry name" value="X-Pro_dipept-like"/>
</dbReference>
<keyword evidence="6 10" id="KW-0479">Metal-binding</keyword>
<dbReference type="Proteomes" id="UP000295706">
    <property type="component" value="Unassembled WGS sequence"/>
</dbReference>
<dbReference type="SMART" id="SM01011">
    <property type="entry name" value="AMP_N"/>
    <property type="match status" value="1"/>
</dbReference>
<dbReference type="SUPFAM" id="SSF55920">
    <property type="entry name" value="Creatinase/aminopeptidase"/>
    <property type="match status" value="1"/>
</dbReference>
<comment type="cofactor">
    <cofactor evidence="2">
        <name>Mn(2+)</name>
        <dbReference type="ChEBI" id="CHEBI:29035"/>
    </cofactor>
</comment>
<evidence type="ECO:0000256" key="6">
    <source>
        <dbReference type="ARBA" id="ARBA00022723"/>
    </source>
</evidence>
<dbReference type="RefSeq" id="WP_132118363.1">
    <property type="nucleotide sequence ID" value="NZ_SMJU01000007.1"/>
</dbReference>
<evidence type="ECO:0000256" key="2">
    <source>
        <dbReference type="ARBA" id="ARBA00001936"/>
    </source>
</evidence>
<dbReference type="InterPro" id="IPR001131">
    <property type="entry name" value="Peptidase_M24B_aminopep-P_CS"/>
</dbReference>
<evidence type="ECO:0000256" key="1">
    <source>
        <dbReference type="ARBA" id="ARBA00001424"/>
    </source>
</evidence>
<dbReference type="GO" id="GO:0030145">
    <property type="term" value="F:manganese ion binding"/>
    <property type="evidence" value="ECO:0007669"/>
    <property type="project" value="InterPro"/>
</dbReference>
<keyword evidence="5" id="KW-0645">Protease</keyword>
<dbReference type="CDD" id="cd01087">
    <property type="entry name" value="Prolidase"/>
    <property type="match status" value="1"/>
</dbReference>
<evidence type="ECO:0000256" key="7">
    <source>
        <dbReference type="ARBA" id="ARBA00022801"/>
    </source>
</evidence>
<dbReference type="GO" id="GO:0006508">
    <property type="term" value="P:proteolysis"/>
    <property type="evidence" value="ECO:0007669"/>
    <property type="project" value="UniProtKB-KW"/>
</dbReference>
<comment type="catalytic activity">
    <reaction evidence="1">
        <text>Release of any N-terminal amino acid, including proline, that is linked to proline, even from a dipeptide or tripeptide.</text>
        <dbReference type="EC" id="3.4.11.9"/>
    </reaction>
</comment>
<dbReference type="InterPro" id="IPR000994">
    <property type="entry name" value="Pept_M24"/>
</dbReference>
<evidence type="ECO:0000313" key="12">
    <source>
        <dbReference type="EMBL" id="TDB64629.1"/>
    </source>
</evidence>
<dbReference type="OrthoDB" id="9806388at2"/>
<gene>
    <name evidence="12" type="ORF">EZE20_13245</name>
</gene>
<keyword evidence="13" id="KW-1185">Reference proteome</keyword>
<dbReference type="Gene3D" id="3.90.230.10">
    <property type="entry name" value="Creatinase/methionine aminopeptidase superfamily"/>
    <property type="match status" value="1"/>
</dbReference>
<protein>
    <recommendedName>
        <fullName evidence="4">Xaa-Pro aminopeptidase</fullName>
        <ecNumber evidence="4">3.4.11.9</ecNumber>
    </recommendedName>
</protein>
<evidence type="ECO:0000259" key="11">
    <source>
        <dbReference type="SMART" id="SM01011"/>
    </source>
</evidence>
<reference evidence="12 13" key="1">
    <citation type="submission" date="2019-02" db="EMBL/GenBank/DDBJ databases">
        <title>Arundinibacter roseus gen. nov., sp. nov., a new member of the family Cytophagaceae.</title>
        <authorList>
            <person name="Szuroczki S."/>
            <person name="Khayer B."/>
            <person name="Sproer C."/>
            <person name="Toumi M."/>
            <person name="Szabo A."/>
            <person name="Felfoldi T."/>
            <person name="Schumann P."/>
            <person name="Toth E."/>
        </authorList>
    </citation>
    <scope>NUCLEOTIDE SEQUENCE [LARGE SCALE GENOMIC DNA]</scope>
    <source>
        <strain evidence="12 13">DMA-k-7a</strain>
    </source>
</reference>
<evidence type="ECO:0000256" key="3">
    <source>
        <dbReference type="ARBA" id="ARBA00008766"/>
    </source>
</evidence>
<dbReference type="InterPro" id="IPR007865">
    <property type="entry name" value="Aminopep_P_N"/>
</dbReference>
<feature type="domain" description="Aminopeptidase P N-terminal" evidence="11">
    <location>
        <begin position="6"/>
        <end position="142"/>
    </location>
</feature>
<keyword evidence="8" id="KW-0482">Metalloprotease</keyword>
<comment type="similarity">
    <text evidence="3 10">Belongs to the peptidase M24B family.</text>
</comment>
<dbReference type="Pfam" id="PF00557">
    <property type="entry name" value="Peptidase_M24"/>
    <property type="match status" value="1"/>
</dbReference>
<dbReference type="EMBL" id="SMJU01000007">
    <property type="protein sequence ID" value="TDB64629.1"/>
    <property type="molecule type" value="Genomic_DNA"/>
</dbReference>
<evidence type="ECO:0000256" key="8">
    <source>
        <dbReference type="ARBA" id="ARBA00023049"/>
    </source>
</evidence>
<comment type="caution">
    <text evidence="12">The sequence shown here is derived from an EMBL/GenBank/DDBJ whole genome shotgun (WGS) entry which is preliminary data.</text>
</comment>
<dbReference type="Gene3D" id="3.40.350.10">
    <property type="entry name" value="Creatinase/prolidase N-terminal domain"/>
    <property type="match status" value="1"/>
</dbReference>
<evidence type="ECO:0000256" key="9">
    <source>
        <dbReference type="ARBA" id="ARBA00023211"/>
    </source>
</evidence>
<dbReference type="SUPFAM" id="SSF53092">
    <property type="entry name" value="Creatinase/prolidase N-terminal domain"/>
    <property type="match status" value="1"/>
</dbReference>
<dbReference type="InterPro" id="IPR036005">
    <property type="entry name" value="Creatinase/aminopeptidase-like"/>
</dbReference>
<dbReference type="GO" id="GO:0070006">
    <property type="term" value="F:metalloaminopeptidase activity"/>
    <property type="evidence" value="ECO:0007669"/>
    <property type="project" value="InterPro"/>
</dbReference>
<keyword evidence="12" id="KW-0031">Aminopeptidase</keyword>
<evidence type="ECO:0000256" key="4">
    <source>
        <dbReference type="ARBA" id="ARBA00012574"/>
    </source>
</evidence>
<proteinExistence type="inferred from homology"/>
<dbReference type="PANTHER" id="PTHR43226:SF4">
    <property type="entry name" value="XAA-PRO AMINOPEPTIDASE 3"/>
    <property type="match status" value="1"/>
</dbReference>